<dbReference type="AlphaFoldDB" id="A0A0V1JUJ4"/>
<evidence type="ECO:0000313" key="1">
    <source>
        <dbReference type="EMBL" id="KRZ38620.1"/>
    </source>
</evidence>
<protein>
    <submittedName>
        <fullName evidence="1">Uncharacterized protein</fullName>
    </submittedName>
</protein>
<name>A0A0V1JUJ4_9BILA</name>
<keyword evidence="2" id="KW-1185">Reference proteome</keyword>
<accession>A0A0V1JUJ4</accession>
<dbReference type="Proteomes" id="UP000054721">
    <property type="component" value="Unassembled WGS sequence"/>
</dbReference>
<sequence>MDATTKATLIRTTFSWGWLTGRHSAEGAESSTSSEGC</sequence>
<gene>
    <name evidence="1" type="ORF">T02_6295</name>
</gene>
<comment type="caution">
    <text evidence="1">The sequence shown here is derived from an EMBL/GenBank/DDBJ whole genome shotgun (WGS) entry which is preliminary data.</text>
</comment>
<organism evidence="1 2">
    <name type="scientific">Trichinella nativa</name>
    <dbReference type="NCBI Taxonomy" id="6335"/>
    <lineage>
        <taxon>Eukaryota</taxon>
        <taxon>Metazoa</taxon>
        <taxon>Ecdysozoa</taxon>
        <taxon>Nematoda</taxon>
        <taxon>Enoplea</taxon>
        <taxon>Dorylaimia</taxon>
        <taxon>Trichinellida</taxon>
        <taxon>Trichinellidae</taxon>
        <taxon>Trichinella</taxon>
    </lineage>
</organism>
<proteinExistence type="predicted"/>
<dbReference type="EMBL" id="JYDW01003782">
    <property type="protein sequence ID" value="KRZ38620.1"/>
    <property type="molecule type" value="Genomic_DNA"/>
</dbReference>
<reference evidence="1 2" key="1">
    <citation type="submission" date="2015-05" db="EMBL/GenBank/DDBJ databases">
        <title>Evolution of Trichinella species and genotypes.</title>
        <authorList>
            <person name="Korhonen P.K."/>
            <person name="Edoardo P."/>
            <person name="Giuseppe L.R."/>
            <person name="Gasser R.B."/>
        </authorList>
    </citation>
    <scope>NUCLEOTIDE SEQUENCE [LARGE SCALE GENOMIC DNA]</scope>
    <source>
        <strain evidence="1">ISS10</strain>
    </source>
</reference>
<evidence type="ECO:0000313" key="2">
    <source>
        <dbReference type="Proteomes" id="UP000054721"/>
    </source>
</evidence>